<keyword evidence="4" id="KW-1185">Reference proteome</keyword>
<dbReference type="SUPFAM" id="SSF160059">
    <property type="entry name" value="PriA/YqbF domain"/>
    <property type="match status" value="1"/>
</dbReference>
<comment type="function">
    <text evidence="1">The GINS complex plays an essential role in the initiation of DNA replication.</text>
</comment>
<dbReference type="PANTHER" id="PTHR22768:SF0">
    <property type="entry name" value="DNA REPLICATION COMPLEX GINS PROTEIN PSF3"/>
    <property type="match status" value="1"/>
</dbReference>
<reference evidence="3" key="1">
    <citation type="submission" date="2022-07" db="EMBL/GenBank/DDBJ databases">
        <title>Phylogenomic reconstructions and comparative analyses of Kickxellomycotina fungi.</title>
        <authorList>
            <person name="Reynolds N.K."/>
            <person name="Stajich J.E."/>
            <person name="Barry K."/>
            <person name="Grigoriev I.V."/>
            <person name="Crous P."/>
            <person name="Smith M.E."/>
        </authorList>
    </citation>
    <scope>NUCLEOTIDE SEQUENCE</scope>
    <source>
        <strain evidence="3">RSA 1196</strain>
    </source>
</reference>
<dbReference type="Gene3D" id="1.20.58.2050">
    <property type="match status" value="1"/>
</dbReference>
<dbReference type="AlphaFoldDB" id="A0A9W8E204"/>
<organism evidence="3 4">
    <name type="scientific">Dispira parvispora</name>
    <dbReference type="NCBI Taxonomy" id="1520584"/>
    <lineage>
        <taxon>Eukaryota</taxon>
        <taxon>Fungi</taxon>
        <taxon>Fungi incertae sedis</taxon>
        <taxon>Zoopagomycota</taxon>
        <taxon>Kickxellomycotina</taxon>
        <taxon>Dimargaritomycetes</taxon>
        <taxon>Dimargaritales</taxon>
        <taxon>Dimargaritaceae</taxon>
        <taxon>Dispira</taxon>
    </lineage>
</organism>
<evidence type="ECO:0000313" key="3">
    <source>
        <dbReference type="EMBL" id="KAJ1959989.1"/>
    </source>
</evidence>
<dbReference type="InterPro" id="IPR010492">
    <property type="entry name" value="GINS_Psf3"/>
</dbReference>
<dbReference type="CDD" id="cd11713">
    <property type="entry name" value="GINS_A_psf3"/>
    <property type="match status" value="1"/>
</dbReference>
<dbReference type="GO" id="GO:0000811">
    <property type="term" value="C:GINS complex"/>
    <property type="evidence" value="ECO:0007669"/>
    <property type="project" value="UniProtKB-UniRule"/>
</dbReference>
<dbReference type="GO" id="GO:1902975">
    <property type="term" value="P:mitotic DNA replication initiation"/>
    <property type="evidence" value="ECO:0007669"/>
    <property type="project" value="TreeGrafter"/>
</dbReference>
<dbReference type="SUPFAM" id="SSF158573">
    <property type="entry name" value="GINS helical bundle-like"/>
    <property type="match status" value="1"/>
</dbReference>
<evidence type="ECO:0000259" key="2">
    <source>
        <dbReference type="Pfam" id="PF22466"/>
    </source>
</evidence>
<comment type="caution">
    <text evidence="3">The sequence shown here is derived from an EMBL/GenBank/DDBJ whole genome shotgun (WGS) entry which is preliminary data.</text>
</comment>
<proteinExistence type="inferred from homology"/>
<protein>
    <recommendedName>
        <fullName evidence="1">DNA replication complex GINS protein PSF3</fullName>
    </recommendedName>
</protein>
<name>A0A9W8E204_9FUNG</name>
<comment type="subcellular location">
    <subcellularLocation>
        <location evidence="1">Nucleus</location>
    </subcellularLocation>
</comment>
<dbReference type="InterPro" id="IPR036224">
    <property type="entry name" value="GINS_bundle-like_dom_sf"/>
</dbReference>
<sequence>MGDYYDIDDILADQQLNVDIPGLATDETRSNGDELQADTTIELPLWMAESLAANDFVELQLPRPYGSRMQRILYASCRNVNFHALCPYFYKFGLKLSLALDEPQLSELLADVYRQRLELVLDAAQRSDAQNMVEFISQLDETEKQTYAIAKKSTQAVRQWQKGDAKLLQSAEILTCFQSAPS</sequence>
<dbReference type="EMBL" id="JANBPY010001450">
    <property type="protein sequence ID" value="KAJ1959989.1"/>
    <property type="molecule type" value="Genomic_DNA"/>
</dbReference>
<evidence type="ECO:0000256" key="1">
    <source>
        <dbReference type="RuleBase" id="RU367161"/>
    </source>
</evidence>
<dbReference type="Pfam" id="PF22466">
    <property type="entry name" value="PSF3_N"/>
    <property type="match status" value="1"/>
</dbReference>
<keyword evidence="1" id="KW-0235">DNA replication</keyword>
<comment type="similarity">
    <text evidence="1">Belongs to the GINS3/PSF3 family.</text>
</comment>
<gene>
    <name evidence="3" type="primary">PSF3</name>
    <name evidence="3" type="ORF">IWQ62_004401</name>
</gene>
<feature type="domain" description="DNA replication complex GINS protein PSF3 N-terminal" evidence="2">
    <location>
        <begin position="5"/>
        <end position="52"/>
    </location>
</feature>
<dbReference type="CDD" id="cd21693">
    <property type="entry name" value="GINS_B_Psf3"/>
    <property type="match status" value="1"/>
</dbReference>
<accession>A0A9W8E204</accession>
<comment type="subunit">
    <text evidence="1">Component of the GINS complex.</text>
</comment>
<dbReference type="OrthoDB" id="10251744at2759"/>
<dbReference type="InterPro" id="IPR055221">
    <property type="entry name" value="PSF3_N"/>
</dbReference>
<dbReference type="InterPro" id="IPR038437">
    <property type="entry name" value="GINS_Psf3_sf"/>
</dbReference>
<dbReference type="Proteomes" id="UP001150925">
    <property type="component" value="Unassembled WGS sequence"/>
</dbReference>
<dbReference type="PANTHER" id="PTHR22768">
    <property type="entry name" value="DNA REPLICATION COMPLEX GINS PROTEIN PSF3"/>
    <property type="match status" value="1"/>
</dbReference>
<keyword evidence="1" id="KW-0539">Nucleus</keyword>
<evidence type="ECO:0000313" key="4">
    <source>
        <dbReference type="Proteomes" id="UP001150925"/>
    </source>
</evidence>